<dbReference type="Proteomes" id="UP000031643">
    <property type="component" value="Chromosome"/>
</dbReference>
<protein>
    <submittedName>
        <fullName evidence="1">Uncharacterized protein</fullName>
    </submittedName>
</protein>
<name>A0A0A8K1J3_9HYPH</name>
<keyword evidence="2" id="KW-1185">Reference proteome</keyword>
<dbReference type="KEGG" id="mcg:GL4_1223"/>
<dbReference type="EMBL" id="AP014648">
    <property type="protein sequence ID" value="BAQ16681.1"/>
    <property type="molecule type" value="Genomic_DNA"/>
</dbReference>
<gene>
    <name evidence="1" type="ORF">GL4_1223</name>
</gene>
<dbReference type="STRING" id="1384459.GL4_1223"/>
<dbReference type="HOGENOM" id="CLU_1561126_0_0_5"/>
<dbReference type="AlphaFoldDB" id="A0A0A8K1J3"/>
<organism evidence="1 2">
    <name type="scientific">Methyloceanibacter caenitepidi</name>
    <dbReference type="NCBI Taxonomy" id="1384459"/>
    <lineage>
        <taxon>Bacteria</taxon>
        <taxon>Pseudomonadati</taxon>
        <taxon>Pseudomonadota</taxon>
        <taxon>Alphaproteobacteria</taxon>
        <taxon>Hyphomicrobiales</taxon>
        <taxon>Hyphomicrobiaceae</taxon>
        <taxon>Methyloceanibacter</taxon>
    </lineage>
</organism>
<evidence type="ECO:0000313" key="2">
    <source>
        <dbReference type="Proteomes" id="UP000031643"/>
    </source>
</evidence>
<evidence type="ECO:0000313" key="1">
    <source>
        <dbReference type="EMBL" id="BAQ16681.1"/>
    </source>
</evidence>
<accession>A0A0A8K1J3</accession>
<sequence length="171" mass="18853">MSDAPPIGHKCNRGCALSLAGKVLPDTVKPEPSYESLRGFVEDVAECSEHRAARRVRSAGDLVHADRASKILKNVCARARDDAGVPSWIDAAYRCTWLASHMFDEGVKEPITEDSDIGLRRVQARMERVIVHFESGNCIVGQPVLKNPTAVQRIEVHNQTAILSQRLKAIE</sequence>
<proteinExistence type="predicted"/>
<reference evidence="1 2" key="1">
    <citation type="submission" date="2014-09" db="EMBL/GenBank/DDBJ databases">
        <title>Genome sequencing of Methyloceanibacter caenitepidi Gela4.</title>
        <authorList>
            <person name="Takeuchi M."/>
            <person name="Susumu S."/>
            <person name="Kamagata Y."/>
            <person name="Oshima K."/>
            <person name="Hattori M."/>
            <person name="Iwasaki W."/>
        </authorList>
    </citation>
    <scope>NUCLEOTIDE SEQUENCE [LARGE SCALE GENOMIC DNA]</scope>
    <source>
        <strain evidence="1 2">Gela4</strain>
    </source>
</reference>